<dbReference type="PANTHER" id="PTHR33418:SF1">
    <property type="entry name" value="HELICASE-ASSOCIATED DOMAIN-CONTAINING PROTEIN"/>
    <property type="match status" value="1"/>
</dbReference>
<proteinExistence type="predicted"/>
<sequence length="736" mass="85491">MSVTQIKLRKSQEEAFAELRRHDHAILNAPTGWGKSMVLCALAGDDLLSGTERKVVIAIPQTVIAKGFIHDVSIKLPTGEMLDWAVKHNLCNYIRNKTEELSQFLTEPAKDKKIFNRIIVTTHAGLARTFSSLSDKQLAEATKNTTFLIDESHHISGADESCNQLGAIVNYILDIDNPTTTTRLILATAFFFRGDQLPIITESHLDRFYRHSIQFDKYWRSLKHIKSYKYDFVAFKGTVWKSLNQLLAQDQTPTIIYCPPKNHRLLLGKEKSDFTKRIVRTIKKHYPESELWSADSDNEGRIILDLVDGDHRDEKIKFAMTQGEQIDVILTVGMFKEGADWLQAQRVIDLVPSGSDQDRNQRFGRLIRDYPGKEHISYFSFFSVITDAPKDEQRKYLSKLFAHFHASLILDNALNPIKMPKYYDDGHFEGGSQGRPVNLLGQYDEDLQESILSDCYDAMISLFADCEQQNRKPSDTEAKNAIVRALKNFDIEQEEQTAKQIVLMIRRKANITLAVDDLVNSGFDKVWSDDTLKGLQLFSAGFGGPTRFAELRKIISGIFDSNWLGNYEKIKSLPACPPQSSKAYWWISNNKAFYRDGRLSKERIHLLESIPWWEWFKKYDDRWQEYFNEIKAYKHYPTKLSKALENWTGKQRLIYSAGKLSQDRIELLESISWWQWKPDRWHRNYESVRVLKKRPFPKTDKKSTNWFYQQRVAYHRGNLSVEKIKLLEAIIWWTWG</sequence>
<evidence type="ECO:0000259" key="1">
    <source>
        <dbReference type="SMART" id="SM00487"/>
    </source>
</evidence>
<dbReference type="AlphaFoldDB" id="A0A517PY70"/>
<dbReference type="Pfam" id="PF04851">
    <property type="entry name" value="ResIII"/>
    <property type="match status" value="1"/>
</dbReference>
<evidence type="ECO:0000313" key="2">
    <source>
        <dbReference type="EMBL" id="QDT24335.1"/>
    </source>
</evidence>
<dbReference type="GO" id="GO:0003677">
    <property type="term" value="F:DNA binding"/>
    <property type="evidence" value="ECO:0007669"/>
    <property type="project" value="InterPro"/>
</dbReference>
<dbReference type="InterPro" id="IPR014001">
    <property type="entry name" value="Helicase_ATP-bd"/>
</dbReference>
<accession>A0A517PY70</accession>
<gene>
    <name evidence="2" type="ORF">HG66A1_61670</name>
</gene>
<dbReference type="EMBL" id="CP036266">
    <property type="protein sequence ID" value="QDT24335.1"/>
    <property type="molecule type" value="Genomic_DNA"/>
</dbReference>
<dbReference type="InterPro" id="IPR027417">
    <property type="entry name" value="P-loop_NTPase"/>
</dbReference>
<dbReference type="SMART" id="SM00487">
    <property type="entry name" value="DEXDc"/>
    <property type="match status" value="1"/>
</dbReference>
<protein>
    <submittedName>
        <fullName evidence="2">Helicase associated domain protein</fullName>
    </submittedName>
</protein>
<name>A0A517PY70_9PLAN</name>
<keyword evidence="3" id="KW-1185">Reference proteome</keyword>
<dbReference type="RefSeq" id="WP_145192927.1">
    <property type="nucleotide sequence ID" value="NZ_CP036266.1"/>
</dbReference>
<dbReference type="PANTHER" id="PTHR33418">
    <property type="entry name" value="HELICASE-ASSOCIATED"/>
    <property type="match status" value="1"/>
</dbReference>
<dbReference type="Proteomes" id="UP000320421">
    <property type="component" value="Chromosome"/>
</dbReference>
<dbReference type="OrthoDB" id="9803860at2"/>
<reference evidence="2 3" key="1">
    <citation type="submission" date="2019-02" db="EMBL/GenBank/DDBJ databases">
        <title>Deep-cultivation of Planctomycetes and their phenomic and genomic characterization uncovers novel biology.</title>
        <authorList>
            <person name="Wiegand S."/>
            <person name="Jogler M."/>
            <person name="Boedeker C."/>
            <person name="Pinto D."/>
            <person name="Vollmers J."/>
            <person name="Rivas-Marin E."/>
            <person name="Kohn T."/>
            <person name="Peeters S.H."/>
            <person name="Heuer A."/>
            <person name="Rast P."/>
            <person name="Oberbeckmann S."/>
            <person name="Bunk B."/>
            <person name="Jeske O."/>
            <person name="Meyerdierks A."/>
            <person name="Storesund J.E."/>
            <person name="Kallscheuer N."/>
            <person name="Luecker S."/>
            <person name="Lage O.M."/>
            <person name="Pohl T."/>
            <person name="Merkel B.J."/>
            <person name="Hornburger P."/>
            <person name="Mueller R.-W."/>
            <person name="Bruemmer F."/>
            <person name="Labrenz M."/>
            <person name="Spormann A.M."/>
            <person name="Op den Camp H."/>
            <person name="Overmann J."/>
            <person name="Amann R."/>
            <person name="Jetten M.S.M."/>
            <person name="Mascher T."/>
            <person name="Medema M.H."/>
            <person name="Devos D.P."/>
            <person name="Kaster A.-K."/>
            <person name="Ovreas L."/>
            <person name="Rohde M."/>
            <person name="Galperin M.Y."/>
            <person name="Jogler C."/>
        </authorList>
    </citation>
    <scope>NUCLEOTIDE SEQUENCE [LARGE SCALE GENOMIC DNA]</scope>
    <source>
        <strain evidence="2 3">HG66A1</strain>
    </source>
</reference>
<dbReference type="InterPro" id="IPR006935">
    <property type="entry name" value="Helicase/UvrB_N"/>
</dbReference>
<feature type="domain" description="Helicase ATP-binding" evidence="1">
    <location>
        <begin position="4"/>
        <end position="211"/>
    </location>
</feature>
<evidence type="ECO:0000313" key="3">
    <source>
        <dbReference type="Proteomes" id="UP000320421"/>
    </source>
</evidence>
<dbReference type="Gene3D" id="3.40.50.300">
    <property type="entry name" value="P-loop containing nucleotide triphosphate hydrolases"/>
    <property type="match status" value="2"/>
</dbReference>
<dbReference type="SUPFAM" id="SSF52540">
    <property type="entry name" value="P-loop containing nucleoside triphosphate hydrolases"/>
    <property type="match status" value="1"/>
</dbReference>
<dbReference type="GO" id="GO:0005524">
    <property type="term" value="F:ATP binding"/>
    <property type="evidence" value="ECO:0007669"/>
    <property type="project" value="InterPro"/>
</dbReference>
<organism evidence="2 3">
    <name type="scientific">Gimesia chilikensis</name>
    <dbReference type="NCBI Taxonomy" id="2605989"/>
    <lineage>
        <taxon>Bacteria</taxon>
        <taxon>Pseudomonadati</taxon>
        <taxon>Planctomycetota</taxon>
        <taxon>Planctomycetia</taxon>
        <taxon>Planctomycetales</taxon>
        <taxon>Planctomycetaceae</taxon>
        <taxon>Gimesia</taxon>
    </lineage>
</organism>
<dbReference type="Gene3D" id="6.10.140.530">
    <property type="match status" value="1"/>
</dbReference>
<dbReference type="GO" id="GO:0016787">
    <property type="term" value="F:hydrolase activity"/>
    <property type="evidence" value="ECO:0007669"/>
    <property type="project" value="InterPro"/>
</dbReference>